<reference evidence="1 2" key="1">
    <citation type="submission" date="2020-08" db="EMBL/GenBank/DDBJ databases">
        <title>Sequencing the genomes of 1000 actinobacteria strains.</title>
        <authorList>
            <person name="Klenk H.-P."/>
        </authorList>
    </citation>
    <scope>NUCLEOTIDE SEQUENCE [LARGE SCALE GENOMIC DNA]</scope>
    <source>
        <strain evidence="1 2">DSM 45486</strain>
    </source>
</reference>
<name>A0A7W9M5R9_9PSEU</name>
<evidence type="ECO:0000313" key="1">
    <source>
        <dbReference type="EMBL" id="MBB5808420.1"/>
    </source>
</evidence>
<accession>A0A7W9M5R9</accession>
<proteinExistence type="predicted"/>
<keyword evidence="2" id="KW-1185">Reference proteome</keyword>
<sequence length="75" mass="8044">MKSDVGVRVRTSAEIDVSCTIEYEVVGKQAFFSFADGAICLMFTDERAFKKFMAEAMEVLATPGLGEPDATSIGG</sequence>
<dbReference type="EMBL" id="JACHMO010000001">
    <property type="protein sequence ID" value="MBB5808420.1"/>
    <property type="molecule type" value="Genomic_DNA"/>
</dbReference>
<comment type="caution">
    <text evidence="1">The sequence shown here is derived from an EMBL/GenBank/DDBJ whole genome shotgun (WGS) entry which is preliminary data.</text>
</comment>
<protein>
    <submittedName>
        <fullName evidence="1">Uncharacterized protein</fullName>
    </submittedName>
</protein>
<dbReference type="AlphaFoldDB" id="A0A7W9M5R9"/>
<dbReference type="RefSeq" id="WP_184928321.1">
    <property type="nucleotide sequence ID" value="NZ_JACHMO010000001.1"/>
</dbReference>
<organism evidence="1 2">
    <name type="scientific">Saccharothrix ecbatanensis</name>
    <dbReference type="NCBI Taxonomy" id="1105145"/>
    <lineage>
        <taxon>Bacteria</taxon>
        <taxon>Bacillati</taxon>
        <taxon>Actinomycetota</taxon>
        <taxon>Actinomycetes</taxon>
        <taxon>Pseudonocardiales</taxon>
        <taxon>Pseudonocardiaceae</taxon>
        <taxon>Saccharothrix</taxon>
    </lineage>
</organism>
<gene>
    <name evidence="1" type="ORF">F4560_008188</name>
</gene>
<evidence type="ECO:0000313" key="2">
    <source>
        <dbReference type="Proteomes" id="UP000552097"/>
    </source>
</evidence>
<dbReference type="Proteomes" id="UP000552097">
    <property type="component" value="Unassembled WGS sequence"/>
</dbReference>